<evidence type="ECO:0000259" key="2">
    <source>
        <dbReference type="PROSITE" id="PS51123"/>
    </source>
</evidence>
<dbReference type="Gene3D" id="2.60.40.4070">
    <property type="match status" value="3"/>
</dbReference>
<dbReference type="Gene3D" id="3.30.1330.60">
    <property type="entry name" value="OmpA-like domain"/>
    <property type="match status" value="1"/>
</dbReference>
<protein>
    <submittedName>
        <fullName evidence="3">Outer membrane protein and related peptidoglycan-associated (Lipo)protein</fullName>
    </submittedName>
</protein>
<evidence type="ECO:0000313" key="4">
    <source>
        <dbReference type="Proteomes" id="UP000002318"/>
    </source>
</evidence>
<proteinExistence type="predicted"/>
<keyword evidence="1" id="KW-0472">Membrane</keyword>
<dbReference type="eggNOG" id="COG2885">
    <property type="taxonomic scope" value="Bacteria"/>
</dbReference>
<dbReference type="InterPro" id="IPR006665">
    <property type="entry name" value="OmpA-like"/>
</dbReference>
<dbReference type="HOGENOM" id="CLU_005670_0_0_12"/>
<dbReference type="Pfam" id="PF13585">
    <property type="entry name" value="CHU_C"/>
    <property type="match status" value="1"/>
</dbReference>
<dbReference type="PROSITE" id="PS51123">
    <property type="entry name" value="OMPA_2"/>
    <property type="match status" value="1"/>
</dbReference>
<dbReference type="InterPro" id="IPR022038">
    <property type="entry name" value="Ig-like_bact"/>
</dbReference>
<evidence type="ECO:0000256" key="1">
    <source>
        <dbReference type="PROSITE-ProRule" id="PRU00473"/>
    </source>
</evidence>
<organism evidence="3 4">
    <name type="scientific">Sediminispirochaeta smaragdinae (strain DSM 11293 / JCM 15392 / SEBR 4228)</name>
    <name type="common">Spirochaeta smaragdinae</name>
    <dbReference type="NCBI Taxonomy" id="573413"/>
    <lineage>
        <taxon>Bacteria</taxon>
        <taxon>Pseudomonadati</taxon>
        <taxon>Spirochaetota</taxon>
        <taxon>Spirochaetia</taxon>
        <taxon>Spirochaetales</taxon>
        <taxon>Spirochaetaceae</taxon>
        <taxon>Sediminispirochaeta</taxon>
    </lineage>
</organism>
<feature type="domain" description="OmpA-like" evidence="2">
    <location>
        <begin position="700"/>
        <end position="825"/>
    </location>
</feature>
<accession>E1R9Q9</accession>
<name>E1R9Q9_SEDSS</name>
<dbReference type="Pfam" id="PF12245">
    <property type="entry name" value="Big_3_2"/>
    <property type="match status" value="1"/>
</dbReference>
<keyword evidence="4" id="KW-1185">Reference proteome</keyword>
<gene>
    <name evidence="3" type="ordered locus">Spirs_4148</name>
</gene>
<dbReference type="SUPFAM" id="SSF103088">
    <property type="entry name" value="OmpA-like"/>
    <property type="match status" value="1"/>
</dbReference>
<dbReference type="OrthoDB" id="5243810at2"/>
<dbReference type="KEGG" id="ssm:Spirs_4148"/>
<dbReference type="RefSeq" id="WP_013256684.1">
    <property type="nucleotide sequence ID" value="NC_014364.1"/>
</dbReference>
<dbReference type="Proteomes" id="UP000002318">
    <property type="component" value="Chromosome"/>
</dbReference>
<reference evidence="3 4" key="1">
    <citation type="journal article" date="2010" name="Stand. Genomic Sci.">
        <title>Complete genome sequence of Spirochaeta smaragdinae type strain (SEBR 4228).</title>
        <authorList>
            <person name="Mavromatis K."/>
            <person name="Yasawong M."/>
            <person name="Chertkov O."/>
            <person name="Lapidus A."/>
            <person name="Lucas S."/>
            <person name="Nolan M."/>
            <person name="Del Rio T.G."/>
            <person name="Tice H."/>
            <person name="Cheng J.F."/>
            <person name="Pitluck S."/>
            <person name="Liolios K."/>
            <person name="Ivanova N."/>
            <person name="Tapia R."/>
            <person name="Han C."/>
            <person name="Bruce D."/>
            <person name="Goodwin L."/>
            <person name="Pati A."/>
            <person name="Chen A."/>
            <person name="Palaniappan K."/>
            <person name="Land M."/>
            <person name="Hauser L."/>
            <person name="Chang Y.J."/>
            <person name="Jeffries C.D."/>
            <person name="Detter J.C."/>
            <person name="Rohde M."/>
            <person name="Brambilla E."/>
            <person name="Spring S."/>
            <person name="Goker M."/>
            <person name="Sikorski J."/>
            <person name="Woyke T."/>
            <person name="Bristow J."/>
            <person name="Eisen J.A."/>
            <person name="Markowitz V."/>
            <person name="Hugenholtz P."/>
            <person name="Klenk H.P."/>
            <person name="Kyrpides N.C."/>
        </authorList>
    </citation>
    <scope>NUCLEOTIDE SEQUENCE [LARGE SCALE GENOMIC DNA]</scope>
    <source>
        <strain evidence="4">DSM 11293 / JCM 15392 / SEBR 4228</strain>
    </source>
</reference>
<evidence type="ECO:0000313" key="3">
    <source>
        <dbReference type="EMBL" id="ADK83228.1"/>
    </source>
</evidence>
<sequence length="832" mass="90416">MKWMRSVLVVSILFVLSVATLFAGGNKEIPQIPPVTSGTQYLSPNGDGVQDEATLSFSVRIFVKSKEGYVPEYGLEIKDASGTVLRTIVEKEKRDIGFFAALFSGYKEFTLTRQVTWDGLQESGQPFPDGSYKLSIWVVDANGHRQESELDDFVIDTVAPSAKIAPPGSLIFSPNGDGHMDTITITHVEASEEVSWGAAMVNAAGEAVRNWAWEGVPADVVWDGLDDNGSPAAEGTYTYVLQSVDQAGNDSGEITLTGIELSRLETPIALMLSPDHISPNGDGVQDSMTIYFDRKVTEGVVAWSWSVLDAEGAVRIDSEGADEPPLELVYNGTDTSGTILPEGDYSFSYSLSYENGNRPQVQEPFTIDLTPPEVSIVVEDPVFSPDGDGRRDKARITFNADETVTWEGALLDEAGEEVLSTDSSQTSSLVVWDGRRSDGEEAPDGPYSVMASFTDRAGNTTWPSPAIFRLDTAPVSLAASATKAFSPNGDGKGDIMPVLIDSSQYTDVESWRLRLIDESGTTVQEYGGTDTLPQQMTWDGSLSDKAEYAAAPEGRYRAALTVDYLKGATAEASSDSFLLDTTPPEVNLAVTSSPFAETDEGVEGEVFITVQAKDNDGIADWSMELVDEKGEVLRAYDGAGDPSGDITWNQKTDLKAPNVDASRFSLRLSVADEGGNVATFTEPVPLDILLVKKDGKFYLSVPNVIFGAYRSELDSAGAEMLTRNNQTIDRVVGIYDRYPSYDLILEGHALNIYRGTGREAREEAILQPLTERRAATVKNALVDQGMSEEKIETQAFGGRFPNADVTDRSLWWKVRRVEFVMVPPEASPQNDQ</sequence>
<dbReference type="AlphaFoldDB" id="E1R9Q9"/>
<dbReference type="EMBL" id="CP002116">
    <property type="protein sequence ID" value="ADK83228.1"/>
    <property type="molecule type" value="Genomic_DNA"/>
</dbReference>
<dbReference type="InterPro" id="IPR036737">
    <property type="entry name" value="OmpA-like_sf"/>
</dbReference>
<dbReference type="STRING" id="573413.Spirs_4148"/>
<dbReference type="GO" id="GO:0016020">
    <property type="term" value="C:membrane"/>
    <property type="evidence" value="ECO:0007669"/>
    <property type="project" value="UniProtKB-UniRule"/>
</dbReference>